<proteinExistence type="predicted"/>
<dbReference type="Proteomes" id="UP000007093">
    <property type="component" value="Chromosome"/>
</dbReference>
<dbReference type="SUPFAM" id="SSF56300">
    <property type="entry name" value="Metallo-dependent phosphatases"/>
    <property type="match status" value="1"/>
</dbReference>
<evidence type="ECO:0000313" key="4">
    <source>
        <dbReference type="EMBL" id="AEQ22812.1"/>
    </source>
</evidence>
<organism evidence="4 5">
    <name type="scientific">Acidaminococcus intestini (strain RyC-MR95)</name>
    <dbReference type="NCBI Taxonomy" id="568816"/>
    <lineage>
        <taxon>Bacteria</taxon>
        <taxon>Bacillati</taxon>
        <taxon>Bacillota</taxon>
        <taxon>Negativicutes</taxon>
        <taxon>Acidaminococcales</taxon>
        <taxon>Acidaminococcaceae</taxon>
        <taxon>Acidaminococcus</taxon>
    </lineage>
</organism>
<name>G4Q306_ACIIR</name>
<dbReference type="InParanoid" id="G4Q306"/>
<dbReference type="AlphaFoldDB" id="G4Q306"/>
<dbReference type="eggNOG" id="COG1409">
    <property type="taxonomic scope" value="Bacteria"/>
</dbReference>
<keyword evidence="5" id="KW-1185">Reference proteome</keyword>
<gene>
    <name evidence="4" type="ordered locus">Acin_1595</name>
</gene>
<evidence type="ECO:0000313" key="5">
    <source>
        <dbReference type="Proteomes" id="UP000007093"/>
    </source>
</evidence>
<sequence>MPQLAEPRFQVENKIRSLLHRYDLTSRADAYEIRQIMTQDPSTSRTLMWQSQDEDNRALAEIRKKGEKASQVVPATSSVFTDNGVTRHLHTAMVTGLTPGTSYEYRVGNDRKRSPWMPLETPAQGSFSALIFPDSQSADYSGWKALAQKAFKDHPDVSFFVNMGDLVDNGEHAYQWDAWFDALQGVIERIPVAPLLGNHETYTLDWKVRRPLAYLQLFQLPAGDARYAGELYSFDVGEVHFTVLNTQDSELKAWEPNLLKDEAEWLRRDLAGTKKKWKVVLMHRDVLQYGFASRPTPREEGFSDTGRFFMPIFDEAQVDAVLTAHLHTFRDRGHIKGFRRDETGPLYLLTGVAGDVQYPGLWKQHALDKMVAPQPEDRNYLLLRASNEALEFICYDKNGRKMHAVTVTK</sequence>
<dbReference type="SUPFAM" id="SSF49363">
    <property type="entry name" value="Purple acid phosphatase, N-terminal domain"/>
    <property type="match status" value="1"/>
</dbReference>
<dbReference type="Pfam" id="PF16656">
    <property type="entry name" value="Pur_ac_phosph_N"/>
    <property type="match status" value="1"/>
</dbReference>
<reference evidence="4 5" key="1">
    <citation type="journal article" date="2011" name="J. Bacteriol.">
        <title>Complete genome sequence of Acidaminococcus intestini RYC-MR95, a Gram-negative bacterium from the phylum Firmicutes.</title>
        <authorList>
            <person name="D'Auria G."/>
            <person name="Galan J.C."/>
            <person name="Rodriguez-Alcayna M."/>
            <person name="Moya A."/>
            <person name="Baquero F."/>
            <person name="Latorre A."/>
        </authorList>
    </citation>
    <scope>NUCLEOTIDE SEQUENCE [LARGE SCALE GENOMIC DNA]</scope>
    <source>
        <strain evidence="4 5">RyC-MR95</strain>
    </source>
</reference>
<dbReference type="CDD" id="cd00063">
    <property type="entry name" value="FN3"/>
    <property type="match status" value="1"/>
</dbReference>
<dbReference type="Gene3D" id="3.60.21.10">
    <property type="match status" value="1"/>
</dbReference>
<dbReference type="InterPro" id="IPR008963">
    <property type="entry name" value="Purple_acid_Pase-like_N"/>
</dbReference>
<accession>G4Q306</accession>
<dbReference type="InterPro" id="IPR004843">
    <property type="entry name" value="Calcineurin-like_PHP"/>
</dbReference>
<evidence type="ECO:0000259" key="3">
    <source>
        <dbReference type="Pfam" id="PF16656"/>
    </source>
</evidence>
<feature type="domain" description="Purple acid phosphatase N-terminal" evidence="3">
    <location>
        <begin position="36"/>
        <end position="118"/>
    </location>
</feature>
<dbReference type="InterPro" id="IPR003961">
    <property type="entry name" value="FN3_dom"/>
</dbReference>
<dbReference type="GO" id="GO:0003993">
    <property type="term" value="F:acid phosphatase activity"/>
    <property type="evidence" value="ECO:0007669"/>
    <property type="project" value="InterPro"/>
</dbReference>
<dbReference type="PANTHER" id="PTHR45867">
    <property type="entry name" value="PURPLE ACID PHOSPHATASE"/>
    <property type="match status" value="1"/>
</dbReference>
<dbReference type="PATRIC" id="fig|568816.4.peg.1548"/>
<dbReference type="HOGENOM" id="CLU_035600_1_1_9"/>
<dbReference type="InterPro" id="IPR029052">
    <property type="entry name" value="Metallo-depent_PP-like"/>
</dbReference>
<dbReference type="KEGG" id="ain:Acin_1595"/>
<evidence type="ECO:0000259" key="2">
    <source>
        <dbReference type="Pfam" id="PF00149"/>
    </source>
</evidence>
<dbReference type="InterPro" id="IPR015914">
    <property type="entry name" value="PAPs_N"/>
</dbReference>
<protein>
    <submittedName>
        <fullName evidence="4">Metallophosphoesterase</fullName>
    </submittedName>
</protein>
<dbReference type="Gene3D" id="2.60.40.380">
    <property type="entry name" value="Purple acid phosphatase-like, N-terminal"/>
    <property type="match status" value="1"/>
</dbReference>
<feature type="domain" description="Calcineurin-like phosphoesterase" evidence="2">
    <location>
        <begin position="146"/>
        <end position="328"/>
    </location>
</feature>
<dbReference type="PANTHER" id="PTHR45867:SF3">
    <property type="entry name" value="ACID PHOSPHATASE TYPE 7"/>
    <property type="match status" value="1"/>
</dbReference>
<keyword evidence="1" id="KW-0732">Signal</keyword>
<evidence type="ECO:0000256" key="1">
    <source>
        <dbReference type="ARBA" id="ARBA00022729"/>
    </source>
</evidence>
<dbReference type="STRING" id="568816.Acin_1595"/>
<dbReference type="Pfam" id="PF00149">
    <property type="entry name" value="Metallophos"/>
    <property type="match status" value="1"/>
</dbReference>
<dbReference type="EMBL" id="CP003058">
    <property type="protein sequence ID" value="AEQ22812.1"/>
    <property type="molecule type" value="Genomic_DNA"/>
</dbReference>
<dbReference type="GO" id="GO:0046872">
    <property type="term" value="F:metal ion binding"/>
    <property type="evidence" value="ECO:0007669"/>
    <property type="project" value="InterPro"/>
</dbReference>